<feature type="domain" description="Solute-binding protein family 3/N-terminal" evidence="3">
    <location>
        <begin position="55"/>
        <end position="282"/>
    </location>
</feature>
<proteinExistence type="predicted"/>
<dbReference type="Pfam" id="PF00497">
    <property type="entry name" value="SBP_bac_3"/>
    <property type="match status" value="1"/>
</dbReference>
<feature type="chain" id="PRO_5012488050" evidence="2">
    <location>
        <begin position="25"/>
        <end position="286"/>
    </location>
</feature>
<accession>A0A212RWV1</accession>
<dbReference type="AlphaFoldDB" id="A0A212RWV1"/>
<evidence type="ECO:0000259" key="3">
    <source>
        <dbReference type="SMART" id="SM00062"/>
    </source>
</evidence>
<dbReference type="RefSeq" id="WP_165769666.1">
    <property type="nucleotide sequence ID" value="NZ_FYEH01000016.1"/>
</dbReference>
<evidence type="ECO:0000256" key="2">
    <source>
        <dbReference type="SAM" id="SignalP"/>
    </source>
</evidence>
<keyword evidence="5" id="KW-1185">Reference proteome</keyword>
<dbReference type="SMART" id="SM00062">
    <property type="entry name" value="PBPb"/>
    <property type="match status" value="1"/>
</dbReference>
<dbReference type="SUPFAM" id="SSF53850">
    <property type="entry name" value="Periplasmic binding protein-like II"/>
    <property type="match status" value="1"/>
</dbReference>
<feature type="signal peptide" evidence="2">
    <location>
        <begin position="1"/>
        <end position="24"/>
    </location>
</feature>
<gene>
    <name evidence="4" type="ORF">SAMN07250955_11623</name>
</gene>
<evidence type="ECO:0000313" key="5">
    <source>
        <dbReference type="Proteomes" id="UP000197065"/>
    </source>
</evidence>
<keyword evidence="1 2" id="KW-0732">Signal</keyword>
<dbReference type="Gene3D" id="3.40.190.10">
    <property type="entry name" value="Periplasmic binding protein-like II"/>
    <property type="match status" value="2"/>
</dbReference>
<evidence type="ECO:0000313" key="4">
    <source>
        <dbReference type="EMBL" id="SNB77096.1"/>
    </source>
</evidence>
<organism evidence="4 5">
    <name type="scientific">Arboricoccus pini</name>
    <dbReference type="NCBI Taxonomy" id="1963835"/>
    <lineage>
        <taxon>Bacteria</taxon>
        <taxon>Pseudomonadati</taxon>
        <taxon>Pseudomonadota</taxon>
        <taxon>Alphaproteobacteria</taxon>
        <taxon>Geminicoccales</taxon>
        <taxon>Geminicoccaceae</taxon>
        <taxon>Arboricoccus</taxon>
    </lineage>
</organism>
<dbReference type="InterPro" id="IPR001638">
    <property type="entry name" value="Solute-binding_3/MltF_N"/>
</dbReference>
<evidence type="ECO:0000256" key="1">
    <source>
        <dbReference type="ARBA" id="ARBA00022729"/>
    </source>
</evidence>
<reference evidence="4 5" key="1">
    <citation type="submission" date="2017-06" db="EMBL/GenBank/DDBJ databases">
        <authorList>
            <person name="Kim H.J."/>
            <person name="Triplett B.A."/>
        </authorList>
    </citation>
    <scope>NUCLEOTIDE SEQUENCE [LARGE SCALE GENOMIC DNA]</scope>
    <source>
        <strain evidence="4 5">B29T1</strain>
    </source>
</reference>
<name>A0A212RWV1_9PROT</name>
<dbReference type="PANTHER" id="PTHR35936">
    <property type="entry name" value="MEMBRANE-BOUND LYTIC MUREIN TRANSGLYCOSYLASE F"/>
    <property type="match status" value="1"/>
</dbReference>
<dbReference type="EMBL" id="FYEH01000016">
    <property type="protein sequence ID" value="SNB77096.1"/>
    <property type="molecule type" value="Genomic_DNA"/>
</dbReference>
<protein>
    <submittedName>
        <fullName evidence="4">Amino acid ABC transporter substrate-binding protein, PAAT family</fullName>
    </submittedName>
</protein>
<dbReference type="Proteomes" id="UP000197065">
    <property type="component" value="Unassembled WGS sequence"/>
</dbReference>
<sequence length="286" mass="30717">MNSRNLWAALVFVAAIGQPALAEAAGKVMAKPAAKAAPAAGETSMMTGGDPKWPVAKVGLDGTFPPFSTVDAKGVVKGFDPDMARAICEQMQVRCKFMRIDNMADAIPDLQAGKYDAIVASMSMTAWRRSQVDFTNKYYQPPAKFIAKEGTKIDFANLSGQRIAVQRNSLHDKYLSAVLAAKTTVLRYQTLEEAEAALRAAKADLVLGDSLALQEGFLSTKDGRGYAFVGPDLASEQWFGSGAGIAVRKGDTALRDQINQAIAKVRASGQYQAIANRYFAFNIYGS</sequence>
<dbReference type="PANTHER" id="PTHR35936:SF17">
    <property type="entry name" value="ARGININE-BINDING EXTRACELLULAR PROTEIN ARTP"/>
    <property type="match status" value="1"/>
</dbReference>